<evidence type="ECO:0000313" key="2">
    <source>
        <dbReference type="Proteomes" id="UP001497623"/>
    </source>
</evidence>
<sequence length="158" mass="18310">MLYSLQSRRYQEQKPCWQIQKLTRTLVGRLARLKSMKQNMINLGNELSNYKGSVSTSPTMAQVTETGFDMDDLMATIEWDIKEKTPAKKPDKNKSISIVKTVPSLFPKFDGDKVNFDIWKKQWKALADNSGLKNNGILIKLREHGRCSKGLHWRIWHD</sequence>
<protein>
    <submittedName>
        <fullName evidence="1">Uncharacterized protein</fullName>
    </submittedName>
</protein>
<proteinExistence type="predicted"/>
<dbReference type="EMBL" id="CAXKWB010138693">
    <property type="protein sequence ID" value="CAL4245260.1"/>
    <property type="molecule type" value="Genomic_DNA"/>
</dbReference>
<name>A0AAV2SVN9_MEGNR</name>
<comment type="caution">
    <text evidence="1">The sequence shown here is derived from an EMBL/GenBank/DDBJ whole genome shotgun (WGS) entry which is preliminary data.</text>
</comment>
<accession>A0AAV2SVN9</accession>
<organism evidence="1 2">
    <name type="scientific">Meganyctiphanes norvegica</name>
    <name type="common">Northern krill</name>
    <name type="synonym">Thysanopoda norvegica</name>
    <dbReference type="NCBI Taxonomy" id="48144"/>
    <lineage>
        <taxon>Eukaryota</taxon>
        <taxon>Metazoa</taxon>
        <taxon>Ecdysozoa</taxon>
        <taxon>Arthropoda</taxon>
        <taxon>Crustacea</taxon>
        <taxon>Multicrustacea</taxon>
        <taxon>Malacostraca</taxon>
        <taxon>Eumalacostraca</taxon>
        <taxon>Eucarida</taxon>
        <taxon>Euphausiacea</taxon>
        <taxon>Euphausiidae</taxon>
        <taxon>Meganyctiphanes</taxon>
    </lineage>
</organism>
<reference evidence="1 2" key="1">
    <citation type="submission" date="2024-05" db="EMBL/GenBank/DDBJ databases">
        <authorList>
            <person name="Wallberg A."/>
        </authorList>
    </citation>
    <scope>NUCLEOTIDE SEQUENCE [LARGE SCALE GENOMIC DNA]</scope>
</reference>
<gene>
    <name evidence="1" type="ORF">MNOR_LOCUS41026</name>
</gene>
<evidence type="ECO:0000313" key="1">
    <source>
        <dbReference type="EMBL" id="CAL4245260.1"/>
    </source>
</evidence>
<dbReference type="Proteomes" id="UP001497623">
    <property type="component" value="Unassembled WGS sequence"/>
</dbReference>
<dbReference type="AlphaFoldDB" id="A0AAV2SVN9"/>
<keyword evidence="2" id="KW-1185">Reference proteome</keyword>